<proteinExistence type="predicted"/>
<dbReference type="Gene3D" id="2.60.40.1190">
    <property type="match status" value="1"/>
</dbReference>
<dbReference type="GO" id="GO:0004553">
    <property type="term" value="F:hydrolase activity, hydrolyzing O-glycosyl compounds"/>
    <property type="evidence" value="ECO:0007669"/>
    <property type="project" value="InterPro"/>
</dbReference>
<dbReference type="Proteomes" id="UP000294616">
    <property type="component" value="Unassembled WGS sequence"/>
</dbReference>
<dbReference type="InterPro" id="IPR010502">
    <property type="entry name" value="Carb-bd_dom_fam9"/>
</dbReference>
<gene>
    <name evidence="4" type="ORF">C8N28_0623</name>
</gene>
<evidence type="ECO:0000313" key="5">
    <source>
        <dbReference type="Proteomes" id="UP000294616"/>
    </source>
</evidence>
<evidence type="ECO:0000259" key="2">
    <source>
        <dbReference type="Pfam" id="PF06452"/>
    </source>
</evidence>
<comment type="caution">
    <text evidence="4">The sequence shown here is derived from an EMBL/GenBank/DDBJ whole genome shotgun (WGS) entry which is preliminary data.</text>
</comment>
<feature type="signal peptide" evidence="1">
    <location>
        <begin position="1"/>
        <end position="19"/>
    </location>
</feature>
<dbReference type="Pfam" id="PF06452">
    <property type="entry name" value="CBM9_1"/>
    <property type="match status" value="1"/>
</dbReference>
<accession>A0A4R1M0B0</accession>
<name>A0A4R1M0B0_9SPHI</name>
<dbReference type="InterPro" id="IPR045670">
    <property type="entry name" value="DUF5916"/>
</dbReference>
<dbReference type="Pfam" id="PF19313">
    <property type="entry name" value="DUF5916"/>
    <property type="match status" value="2"/>
</dbReference>
<organism evidence="4 5">
    <name type="scientific">Albibacterium bauzanense</name>
    <dbReference type="NCBI Taxonomy" id="653929"/>
    <lineage>
        <taxon>Bacteria</taxon>
        <taxon>Pseudomonadati</taxon>
        <taxon>Bacteroidota</taxon>
        <taxon>Sphingobacteriia</taxon>
        <taxon>Sphingobacteriales</taxon>
        <taxon>Sphingobacteriaceae</taxon>
        <taxon>Albibacterium</taxon>
    </lineage>
</organism>
<evidence type="ECO:0000259" key="3">
    <source>
        <dbReference type="Pfam" id="PF19313"/>
    </source>
</evidence>
<feature type="domain" description="DUF5916" evidence="3">
    <location>
        <begin position="369"/>
        <end position="694"/>
    </location>
</feature>
<dbReference type="GO" id="GO:0016052">
    <property type="term" value="P:carbohydrate catabolic process"/>
    <property type="evidence" value="ECO:0007669"/>
    <property type="project" value="InterPro"/>
</dbReference>
<evidence type="ECO:0000313" key="4">
    <source>
        <dbReference type="EMBL" id="TCK85318.1"/>
    </source>
</evidence>
<feature type="domain" description="Carbohydrate-binding" evidence="2">
    <location>
        <begin position="39"/>
        <end position="202"/>
    </location>
</feature>
<keyword evidence="1" id="KW-0732">Signal</keyword>
<dbReference type="OrthoDB" id="9786766at2"/>
<dbReference type="SUPFAM" id="SSF49344">
    <property type="entry name" value="CBD9-like"/>
    <property type="match status" value="1"/>
</dbReference>
<evidence type="ECO:0000256" key="1">
    <source>
        <dbReference type="SAM" id="SignalP"/>
    </source>
</evidence>
<feature type="domain" description="DUF5916" evidence="3">
    <location>
        <begin position="237"/>
        <end position="341"/>
    </location>
</feature>
<dbReference type="CDD" id="cd09618">
    <property type="entry name" value="CBM9_like_2"/>
    <property type="match status" value="1"/>
</dbReference>
<protein>
    <submittedName>
        <fullName evidence="4">Carbohydrate binding protein with CBM9 domain</fullName>
    </submittedName>
</protein>
<dbReference type="GO" id="GO:0030246">
    <property type="term" value="F:carbohydrate binding"/>
    <property type="evidence" value="ECO:0007669"/>
    <property type="project" value="InterPro"/>
</dbReference>
<dbReference type="RefSeq" id="WP_132221423.1">
    <property type="nucleotide sequence ID" value="NZ_SMGO01000001.1"/>
</dbReference>
<dbReference type="EMBL" id="SMGO01000001">
    <property type="protein sequence ID" value="TCK85318.1"/>
    <property type="molecule type" value="Genomic_DNA"/>
</dbReference>
<sequence length="721" mass="82340">MKKNLLVLLFIFSSLFVFAQKKNESYRYHIKKATSPLVIDGVMDEESWLQAESAKDFYMMVPMDTSFANVLTEVRMTYDNKNIYLIAICYDTNPGAYVVESLKRDFSFNKNDNFLLFMDPFDGRTDGFSFGSNAAGAQWDGSMYEGSKVDLSWDNKWTSVVTNYPDRWVFEAAIPFKSIRYKEGIKEWGINFSRFDIKSGEKSSWAPVPRQFPSASLAYTGIIVWDEVPPSAGRNISIIPYVLGGVSKDHVNGTPIDYRKDIGGDVKVALNSSLNLDLTVNPDFSQVEVDKQVINLNRFELFFAEKRQFFLENGDLFANFGYSSIRPFFSRRIGLNAPIRYGARLSGKLNKDWRIGVMDVQTGDVDEASLPAQNYGAITLQRRVFSRSNIAFMFVNRQSTGSLSKNSTSPDFNRNVGLEYNLASSNNLWSGKAMVLKSFTPDQTQDNVVQAAHLQYLSKNWTFYLQEEYVGKNYLAEVGYVPRNDYVKINPKVSRNFFPQSGNILSHTVQLSSTYYFDGSMNRTDNESILSYMVTLRDQSSITAAFNNSYVKLLKPFDPTNIGKGLLATGTEHQWNTASLDYVSKPQSVLTYQLGGSYGGYYAEGTRYSFTSQLGYRFQPYVSLAIASSYNDLKLPQPWGHNSFWLVGPRADVTFSNTLYFTAFVQYNEQLKNMNINTRLQWRYKPASDFYIVYADNYDPTSSFSVKNRQLVVKWTYWWNL</sequence>
<keyword evidence="5" id="KW-1185">Reference proteome</keyword>
<reference evidence="4 5" key="1">
    <citation type="submission" date="2019-03" db="EMBL/GenBank/DDBJ databases">
        <title>Genomic Encyclopedia of Archaeal and Bacterial Type Strains, Phase II (KMG-II): from individual species to whole genera.</title>
        <authorList>
            <person name="Goeker M."/>
        </authorList>
    </citation>
    <scope>NUCLEOTIDE SEQUENCE [LARGE SCALE GENOMIC DNA]</scope>
    <source>
        <strain evidence="4 5">DSM 22554</strain>
    </source>
</reference>
<dbReference type="AlphaFoldDB" id="A0A4R1M0B0"/>
<feature type="chain" id="PRO_5020817697" evidence="1">
    <location>
        <begin position="20"/>
        <end position="721"/>
    </location>
</feature>